<dbReference type="OrthoDB" id="4933449at2"/>
<evidence type="ECO:0000313" key="2">
    <source>
        <dbReference type="EMBL" id="TNM40416.1"/>
    </source>
</evidence>
<evidence type="ECO:0000256" key="1">
    <source>
        <dbReference type="SAM" id="MobiDB-lite"/>
    </source>
</evidence>
<gene>
    <name evidence="2" type="ORF">FHP29_10190</name>
</gene>
<evidence type="ECO:0000313" key="3">
    <source>
        <dbReference type="Proteomes" id="UP000313231"/>
    </source>
</evidence>
<comment type="caution">
    <text evidence="2">The sequence shown here is derived from an EMBL/GenBank/DDBJ whole genome shotgun (WGS) entry which is preliminary data.</text>
</comment>
<dbReference type="AlphaFoldDB" id="A0A5C4VYN2"/>
<organism evidence="2 3">
    <name type="scientific">Nocardioides albidus</name>
    <dbReference type="NCBI Taxonomy" id="1517589"/>
    <lineage>
        <taxon>Bacteria</taxon>
        <taxon>Bacillati</taxon>
        <taxon>Actinomycetota</taxon>
        <taxon>Actinomycetes</taxon>
        <taxon>Propionibacteriales</taxon>
        <taxon>Nocardioidaceae</taxon>
        <taxon>Nocardioides</taxon>
    </lineage>
</organism>
<feature type="compositionally biased region" description="Low complexity" evidence="1">
    <location>
        <begin position="241"/>
        <end position="252"/>
    </location>
</feature>
<dbReference type="Pfam" id="PF11392">
    <property type="entry name" value="AllH"/>
    <property type="match status" value="1"/>
</dbReference>
<sequence length="260" mass="25668">MQRAEMQVAGAGSSALRALLHGPAVPGGVVHAGRRAVYAELPTGVVGVLARGAVHVPCAIATTLPDLPEVAVGDPAVVGDGLLRIGPLRVAVTRLVSFAVPRLASAPALDELLLADLSPARDQLPADALDLLAAGDPGAVPILVGRGDGLTPVGDDVLAGWLVATRAHGGDPSAVAAAVEARLPRTTSLSAALLRHAVAGEAIAPFRAALATGDADAVAALLAVGHTSGAGMLLGARLAPTSSTASTHSTSHQALEGSPR</sequence>
<feature type="region of interest" description="Disordered" evidence="1">
    <location>
        <begin position="241"/>
        <end position="260"/>
    </location>
</feature>
<protein>
    <submittedName>
        <fullName evidence="2">DUF2877 domain-containing protein</fullName>
    </submittedName>
</protein>
<accession>A0A5C4VYN2</accession>
<reference evidence="2 3" key="1">
    <citation type="journal article" date="2016" name="Int. J. Syst. Evol. Microbiol.">
        <title>Nocardioides albidus sp. nov., an actinobacterium isolated from garden soil.</title>
        <authorList>
            <person name="Singh H."/>
            <person name="Du J."/>
            <person name="Trinh H."/>
            <person name="Won K."/>
            <person name="Yang J.E."/>
            <person name="Yin C."/>
            <person name="Kook M."/>
            <person name="Yi T.H."/>
        </authorList>
    </citation>
    <scope>NUCLEOTIDE SEQUENCE [LARGE SCALE GENOMIC DNA]</scope>
    <source>
        <strain evidence="2 3">CCTCC AB 2015297</strain>
    </source>
</reference>
<dbReference type="EMBL" id="VDMP01000023">
    <property type="protein sequence ID" value="TNM40416.1"/>
    <property type="molecule type" value="Genomic_DNA"/>
</dbReference>
<dbReference type="RefSeq" id="WP_139622762.1">
    <property type="nucleotide sequence ID" value="NZ_VDMP01000023.1"/>
</dbReference>
<proteinExistence type="predicted"/>
<dbReference type="InterPro" id="IPR021530">
    <property type="entry name" value="AllH-like"/>
</dbReference>
<keyword evidence="3" id="KW-1185">Reference proteome</keyword>
<name>A0A5C4VYN2_9ACTN</name>
<dbReference type="Proteomes" id="UP000313231">
    <property type="component" value="Unassembled WGS sequence"/>
</dbReference>